<reference evidence="4" key="1">
    <citation type="journal article" date="2019" name="Int. J. Syst. Evol. Microbiol.">
        <title>The Global Catalogue of Microorganisms (GCM) 10K type strain sequencing project: providing services to taxonomists for standard genome sequencing and annotation.</title>
        <authorList>
            <consortium name="The Broad Institute Genomics Platform"/>
            <consortium name="The Broad Institute Genome Sequencing Center for Infectious Disease"/>
            <person name="Wu L."/>
            <person name="Ma J."/>
        </authorList>
    </citation>
    <scope>NUCLEOTIDE SEQUENCE [LARGE SCALE GENOMIC DNA]</scope>
    <source>
        <strain evidence="4">KCTC 42423</strain>
    </source>
</reference>
<dbReference type="InterPro" id="IPR049492">
    <property type="entry name" value="BD-FAE-like_dom"/>
</dbReference>
<dbReference type="EMBL" id="JBHULX010000002">
    <property type="protein sequence ID" value="MFD2589801.1"/>
    <property type="molecule type" value="Genomic_DNA"/>
</dbReference>
<dbReference type="Proteomes" id="UP001597459">
    <property type="component" value="Unassembled WGS sequence"/>
</dbReference>
<organism evidence="3 4">
    <name type="scientific">Aquimarina hainanensis</name>
    <dbReference type="NCBI Taxonomy" id="1578017"/>
    <lineage>
        <taxon>Bacteria</taxon>
        <taxon>Pseudomonadati</taxon>
        <taxon>Bacteroidota</taxon>
        <taxon>Flavobacteriia</taxon>
        <taxon>Flavobacteriales</taxon>
        <taxon>Flavobacteriaceae</taxon>
        <taxon>Aquimarina</taxon>
    </lineage>
</organism>
<gene>
    <name evidence="3" type="ORF">ACFSTE_03095</name>
</gene>
<dbReference type="GO" id="GO:0016787">
    <property type="term" value="F:hydrolase activity"/>
    <property type="evidence" value="ECO:0007669"/>
    <property type="project" value="UniProtKB-KW"/>
</dbReference>
<protein>
    <submittedName>
        <fullName evidence="3">Alpha/beta hydrolase</fullName>
    </submittedName>
</protein>
<keyword evidence="1 3" id="KW-0378">Hydrolase</keyword>
<evidence type="ECO:0000259" key="2">
    <source>
        <dbReference type="Pfam" id="PF20434"/>
    </source>
</evidence>
<dbReference type="InterPro" id="IPR050300">
    <property type="entry name" value="GDXG_lipolytic_enzyme"/>
</dbReference>
<feature type="domain" description="BD-FAE-like" evidence="2">
    <location>
        <begin position="68"/>
        <end position="209"/>
    </location>
</feature>
<name>A0ABW5N4Z5_9FLAO</name>
<dbReference type="PANTHER" id="PTHR48081:SF33">
    <property type="entry name" value="KYNURENINE FORMAMIDASE"/>
    <property type="match status" value="1"/>
</dbReference>
<dbReference type="InterPro" id="IPR029058">
    <property type="entry name" value="AB_hydrolase_fold"/>
</dbReference>
<dbReference type="SUPFAM" id="SSF53474">
    <property type="entry name" value="alpha/beta-Hydrolases"/>
    <property type="match status" value="1"/>
</dbReference>
<evidence type="ECO:0000256" key="1">
    <source>
        <dbReference type="ARBA" id="ARBA00022801"/>
    </source>
</evidence>
<sequence length="304" mass="35528">MKELWNFFSREQTDHQYNPTLWTRRLPTDDLLPNHIDITTKNSNAYRKKMGNHLQTIPFGNDEYLGEMDVFRPENVSENAPIVVYIHGGWWQWFSKEQFSFLAEPFNKKGMAVYMPGYRMAQDWSNDKPMESIVRQMEAAVATILQEAYDKNSQAVYLVGHSAGGHLVTMLHKTDWSKYNLPDEASNKIKSIFSLAGLFDIRFLLDSYVNDEIKMSLESAKTVSPQLLDNTKTALCPIHLILPEFDTAEFFRQTKEYQDKLLEEKQKCHLYVIQNRDHLTIIENMIQEKDELFGYILKHMSAKQ</sequence>
<accession>A0ABW5N4Z5</accession>
<evidence type="ECO:0000313" key="4">
    <source>
        <dbReference type="Proteomes" id="UP001597459"/>
    </source>
</evidence>
<dbReference type="Pfam" id="PF20434">
    <property type="entry name" value="BD-FAE"/>
    <property type="match status" value="1"/>
</dbReference>
<comment type="caution">
    <text evidence="3">The sequence shown here is derived from an EMBL/GenBank/DDBJ whole genome shotgun (WGS) entry which is preliminary data.</text>
</comment>
<keyword evidence="4" id="KW-1185">Reference proteome</keyword>
<proteinExistence type="predicted"/>
<evidence type="ECO:0000313" key="3">
    <source>
        <dbReference type="EMBL" id="MFD2589801.1"/>
    </source>
</evidence>
<dbReference type="PANTHER" id="PTHR48081">
    <property type="entry name" value="AB HYDROLASE SUPERFAMILY PROTEIN C4A8.06C"/>
    <property type="match status" value="1"/>
</dbReference>
<dbReference type="Gene3D" id="3.40.50.1820">
    <property type="entry name" value="alpha/beta hydrolase"/>
    <property type="match status" value="1"/>
</dbReference>
<dbReference type="RefSeq" id="WP_378256288.1">
    <property type="nucleotide sequence ID" value="NZ_JBHSJV010000001.1"/>
</dbReference>